<feature type="non-terminal residue" evidence="1">
    <location>
        <position position="1"/>
    </location>
</feature>
<comment type="caution">
    <text evidence="1">The sequence shown here is derived from an EMBL/GenBank/DDBJ whole genome shotgun (WGS) entry which is preliminary data.</text>
</comment>
<reference evidence="1 2" key="1">
    <citation type="journal article" date="2019" name="Nat. Ecol. Evol.">
        <title>Megaphylogeny resolves global patterns of mushroom evolution.</title>
        <authorList>
            <person name="Varga T."/>
            <person name="Krizsan K."/>
            <person name="Foldi C."/>
            <person name="Dima B."/>
            <person name="Sanchez-Garcia M."/>
            <person name="Sanchez-Ramirez S."/>
            <person name="Szollosi G.J."/>
            <person name="Szarkandi J.G."/>
            <person name="Papp V."/>
            <person name="Albert L."/>
            <person name="Andreopoulos W."/>
            <person name="Angelini C."/>
            <person name="Antonin V."/>
            <person name="Barry K.W."/>
            <person name="Bougher N.L."/>
            <person name="Buchanan P."/>
            <person name="Buyck B."/>
            <person name="Bense V."/>
            <person name="Catcheside P."/>
            <person name="Chovatia M."/>
            <person name="Cooper J."/>
            <person name="Damon W."/>
            <person name="Desjardin D."/>
            <person name="Finy P."/>
            <person name="Geml J."/>
            <person name="Haridas S."/>
            <person name="Hughes K."/>
            <person name="Justo A."/>
            <person name="Karasinski D."/>
            <person name="Kautmanova I."/>
            <person name="Kiss B."/>
            <person name="Kocsube S."/>
            <person name="Kotiranta H."/>
            <person name="LaButti K.M."/>
            <person name="Lechner B.E."/>
            <person name="Liimatainen K."/>
            <person name="Lipzen A."/>
            <person name="Lukacs Z."/>
            <person name="Mihaltcheva S."/>
            <person name="Morgado L.N."/>
            <person name="Niskanen T."/>
            <person name="Noordeloos M.E."/>
            <person name="Ohm R.A."/>
            <person name="Ortiz-Santana B."/>
            <person name="Ovrebo C."/>
            <person name="Racz N."/>
            <person name="Riley R."/>
            <person name="Savchenko A."/>
            <person name="Shiryaev A."/>
            <person name="Soop K."/>
            <person name="Spirin V."/>
            <person name="Szebenyi C."/>
            <person name="Tomsovsky M."/>
            <person name="Tulloss R.E."/>
            <person name="Uehling J."/>
            <person name="Grigoriev I.V."/>
            <person name="Vagvolgyi C."/>
            <person name="Papp T."/>
            <person name="Martin F.M."/>
            <person name="Miettinen O."/>
            <person name="Hibbett D.S."/>
            <person name="Nagy L.G."/>
        </authorList>
    </citation>
    <scope>NUCLEOTIDE SEQUENCE [LARGE SCALE GENOMIC DNA]</scope>
    <source>
        <strain evidence="1 2">FP101781</strain>
    </source>
</reference>
<evidence type="ECO:0008006" key="3">
    <source>
        <dbReference type="Google" id="ProtNLM"/>
    </source>
</evidence>
<protein>
    <recommendedName>
        <fullName evidence="3">Ubiquitin-like domain-containing protein</fullName>
    </recommendedName>
</protein>
<organism evidence="1 2">
    <name type="scientific">Coprinellus micaceus</name>
    <name type="common">Glistening ink-cap mushroom</name>
    <name type="synonym">Coprinus micaceus</name>
    <dbReference type="NCBI Taxonomy" id="71717"/>
    <lineage>
        <taxon>Eukaryota</taxon>
        <taxon>Fungi</taxon>
        <taxon>Dikarya</taxon>
        <taxon>Basidiomycota</taxon>
        <taxon>Agaricomycotina</taxon>
        <taxon>Agaricomycetes</taxon>
        <taxon>Agaricomycetidae</taxon>
        <taxon>Agaricales</taxon>
        <taxon>Agaricineae</taxon>
        <taxon>Psathyrellaceae</taxon>
        <taxon>Coprinellus</taxon>
    </lineage>
</organism>
<gene>
    <name evidence="1" type="ORF">FA13DRAFT_1747328</name>
</gene>
<sequence length="85" mass="9929">NQVEDSIELRDLKEVVQSRWYDLLESFEPATKYTIFFQTQSTWTLRVGDDQVNDKMGVVNARWSVELGDDNKPLKEYGVEEDDVV</sequence>
<accession>A0A4Y7S3T1</accession>
<evidence type="ECO:0000313" key="2">
    <source>
        <dbReference type="Proteomes" id="UP000298030"/>
    </source>
</evidence>
<dbReference type="Proteomes" id="UP000298030">
    <property type="component" value="Unassembled WGS sequence"/>
</dbReference>
<dbReference type="EMBL" id="QPFP01000339">
    <property type="protein sequence ID" value="TEB16011.1"/>
    <property type="molecule type" value="Genomic_DNA"/>
</dbReference>
<dbReference type="AlphaFoldDB" id="A0A4Y7S3T1"/>
<keyword evidence="2" id="KW-1185">Reference proteome</keyword>
<proteinExistence type="predicted"/>
<name>A0A4Y7S3T1_COPMI</name>
<evidence type="ECO:0000313" key="1">
    <source>
        <dbReference type="EMBL" id="TEB16011.1"/>
    </source>
</evidence>